<dbReference type="InterPro" id="IPR025451">
    <property type="entry name" value="DUF4211"/>
</dbReference>
<dbReference type="PANTHER" id="PTHR14689:SF0">
    <property type="entry name" value="COILED-COIL DOMAIN-CONTAINING PROTEIN 82"/>
    <property type="match status" value="1"/>
</dbReference>
<keyword evidence="3" id="KW-1185">Reference proteome</keyword>
<evidence type="ECO:0000313" key="2">
    <source>
        <dbReference type="EMBL" id="KAF2838055.1"/>
    </source>
</evidence>
<feature type="domain" description="DUF4211" evidence="1">
    <location>
        <begin position="10"/>
        <end position="143"/>
    </location>
</feature>
<sequence length="271" mass="31282">MFQEDENDEDFIVSDEDDTLGAPVDMPLAFTNVATMKAKGLFKYAVQWFVQRKINPAFDHDAEIYDLAFKKLDDQVKGLVGSKFTSSVWRQDFTYALQARPEIIVNELSGGFKGLGCEACGRQSHPATFTIQFQGTPYHIETLDEVSEEDSDDEPARRGEQYDSKGRVIPSEDRIYNLGVFCKNNATTAHTLAHWRYHLNDWIVDYLENQGYCSAEKLVERERWSTKKRGKYANEVVEEMMKAGEIERLYRDFQAETDTAREAKQLWRGRK</sequence>
<comment type="caution">
    <text evidence="2">The sequence shown here is derived from an EMBL/GenBank/DDBJ whole genome shotgun (WGS) entry which is preliminary data.</text>
</comment>
<gene>
    <name evidence="2" type="ORF">M501DRAFT_1004882</name>
</gene>
<accession>A0A9P4SA89</accession>
<protein>
    <recommendedName>
        <fullName evidence="1">DUF4211 domain-containing protein</fullName>
    </recommendedName>
</protein>
<dbReference type="PANTHER" id="PTHR14689">
    <property type="entry name" value="PHORBOL-ESTER_DAG-TYPE DOMAIN-CONTAINING PROTEIN"/>
    <property type="match status" value="1"/>
</dbReference>
<dbReference type="EMBL" id="MU006097">
    <property type="protein sequence ID" value="KAF2838055.1"/>
    <property type="molecule type" value="Genomic_DNA"/>
</dbReference>
<dbReference type="GO" id="GO:0005634">
    <property type="term" value="C:nucleus"/>
    <property type="evidence" value="ECO:0007669"/>
    <property type="project" value="TreeGrafter"/>
</dbReference>
<dbReference type="AlphaFoldDB" id="A0A9P4SA89"/>
<proteinExistence type="predicted"/>
<evidence type="ECO:0000313" key="3">
    <source>
        <dbReference type="Proteomes" id="UP000799429"/>
    </source>
</evidence>
<dbReference type="OrthoDB" id="21499at2759"/>
<evidence type="ECO:0000259" key="1">
    <source>
        <dbReference type="Pfam" id="PF13926"/>
    </source>
</evidence>
<name>A0A9P4SA89_9PEZI</name>
<organism evidence="2 3">
    <name type="scientific">Patellaria atrata CBS 101060</name>
    <dbReference type="NCBI Taxonomy" id="1346257"/>
    <lineage>
        <taxon>Eukaryota</taxon>
        <taxon>Fungi</taxon>
        <taxon>Dikarya</taxon>
        <taxon>Ascomycota</taxon>
        <taxon>Pezizomycotina</taxon>
        <taxon>Dothideomycetes</taxon>
        <taxon>Dothideomycetes incertae sedis</taxon>
        <taxon>Patellariales</taxon>
        <taxon>Patellariaceae</taxon>
        <taxon>Patellaria</taxon>
    </lineage>
</organism>
<dbReference type="Proteomes" id="UP000799429">
    <property type="component" value="Unassembled WGS sequence"/>
</dbReference>
<reference evidence="2" key="1">
    <citation type="journal article" date="2020" name="Stud. Mycol.">
        <title>101 Dothideomycetes genomes: a test case for predicting lifestyles and emergence of pathogens.</title>
        <authorList>
            <person name="Haridas S."/>
            <person name="Albert R."/>
            <person name="Binder M."/>
            <person name="Bloem J."/>
            <person name="Labutti K."/>
            <person name="Salamov A."/>
            <person name="Andreopoulos B."/>
            <person name="Baker S."/>
            <person name="Barry K."/>
            <person name="Bills G."/>
            <person name="Bluhm B."/>
            <person name="Cannon C."/>
            <person name="Castanera R."/>
            <person name="Culley D."/>
            <person name="Daum C."/>
            <person name="Ezra D."/>
            <person name="Gonzalez J."/>
            <person name="Henrissat B."/>
            <person name="Kuo A."/>
            <person name="Liang C."/>
            <person name="Lipzen A."/>
            <person name="Lutzoni F."/>
            <person name="Magnuson J."/>
            <person name="Mondo S."/>
            <person name="Nolan M."/>
            <person name="Ohm R."/>
            <person name="Pangilinan J."/>
            <person name="Park H.-J."/>
            <person name="Ramirez L."/>
            <person name="Alfaro M."/>
            <person name="Sun H."/>
            <person name="Tritt A."/>
            <person name="Yoshinaga Y."/>
            <person name="Zwiers L.-H."/>
            <person name="Turgeon B."/>
            <person name="Goodwin S."/>
            <person name="Spatafora J."/>
            <person name="Crous P."/>
            <person name="Grigoriev I."/>
        </authorList>
    </citation>
    <scope>NUCLEOTIDE SEQUENCE</scope>
    <source>
        <strain evidence="2">CBS 101060</strain>
    </source>
</reference>
<dbReference type="Pfam" id="PF13926">
    <property type="entry name" value="DUF4211"/>
    <property type="match status" value="1"/>
</dbReference>